<dbReference type="EMBL" id="KZ503046">
    <property type="protein sequence ID" value="PKU68823.1"/>
    <property type="molecule type" value="Genomic_DNA"/>
</dbReference>
<keyword evidence="2" id="KW-1185">Reference proteome</keyword>
<evidence type="ECO:0000313" key="2">
    <source>
        <dbReference type="Proteomes" id="UP000233837"/>
    </source>
</evidence>
<accession>A0A2I0VZI6</accession>
<dbReference type="AlphaFoldDB" id="A0A2I0VZI6"/>
<sequence>MEVDLSDIPELDEHEYLNPIDASIEEAVINNKTHNDQVSEVVIVDPAEIVVQNSGKNIFLVEGIDGVVQQVELSENRSIQAVIKDKVEDVLLREVDEDSYEKLHSVMANSVHHLDNNKECLFEDGKFPFPSKSIQHKKLNKDFWPIKGSLTGKKMIMLGESDGFTFPSIT</sequence>
<evidence type="ECO:0000313" key="1">
    <source>
        <dbReference type="EMBL" id="PKU68823.1"/>
    </source>
</evidence>
<proteinExistence type="predicted"/>
<name>A0A2I0VZI6_9ASPA</name>
<reference evidence="1 2" key="1">
    <citation type="journal article" date="2016" name="Sci. Rep.">
        <title>The Dendrobium catenatum Lindl. genome sequence provides insights into polysaccharide synthase, floral development and adaptive evolution.</title>
        <authorList>
            <person name="Zhang G.Q."/>
            <person name="Xu Q."/>
            <person name="Bian C."/>
            <person name="Tsai W.C."/>
            <person name="Yeh C.M."/>
            <person name="Liu K.W."/>
            <person name="Yoshida K."/>
            <person name="Zhang L.S."/>
            <person name="Chang S.B."/>
            <person name="Chen F."/>
            <person name="Shi Y."/>
            <person name="Su Y.Y."/>
            <person name="Zhang Y.Q."/>
            <person name="Chen L.J."/>
            <person name="Yin Y."/>
            <person name="Lin M."/>
            <person name="Huang H."/>
            <person name="Deng H."/>
            <person name="Wang Z.W."/>
            <person name="Zhu S.L."/>
            <person name="Zhao X."/>
            <person name="Deng C."/>
            <person name="Niu S.C."/>
            <person name="Huang J."/>
            <person name="Wang M."/>
            <person name="Liu G.H."/>
            <person name="Yang H.J."/>
            <person name="Xiao X.J."/>
            <person name="Hsiao Y.Y."/>
            <person name="Wu W.L."/>
            <person name="Chen Y.Y."/>
            <person name="Mitsuda N."/>
            <person name="Ohme-Takagi M."/>
            <person name="Luo Y.B."/>
            <person name="Van de Peer Y."/>
            <person name="Liu Z.J."/>
        </authorList>
    </citation>
    <scope>NUCLEOTIDE SEQUENCE [LARGE SCALE GENOMIC DNA]</scope>
    <source>
        <tissue evidence="1">The whole plant</tissue>
    </source>
</reference>
<protein>
    <submittedName>
        <fullName evidence="1">Uncharacterized protein</fullName>
    </submittedName>
</protein>
<dbReference type="Proteomes" id="UP000233837">
    <property type="component" value="Unassembled WGS sequence"/>
</dbReference>
<reference evidence="1 2" key="2">
    <citation type="journal article" date="2017" name="Nature">
        <title>The Apostasia genome and the evolution of orchids.</title>
        <authorList>
            <person name="Zhang G.Q."/>
            <person name="Liu K.W."/>
            <person name="Li Z."/>
            <person name="Lohaus R."/>
            <person name="Hsiao Y.Y."/>
            <person name="Niu S.C."/>
            <person name="Wang J.Y."/>
            <person name="Lin Y.C."/>
            <person name="Xu Q."/>
            <person name="Chen L.J."/>
            <person name="Yoshida K."/>
            <person name="Fujiwara S."/>
            <person name="Wang Z.W."/>
            <person name="Zhang Y.Q."/>
            <person name="Mitsuda N."/>
            <person name="Wang M."/>
            <person name="Liu G.H."/>
            <person name="Pecoraro L."/>
            <person name="Huang H.X."/>
            <person name="Xiao X.J."/>
            <person name="Lin M."/>
            <person name="Wu X.Y."/>
            <person name="Wu W.L."/>
            <person name="Chen Y.Y."/>
            <person name="Chang S.B."/>
            <person name="Sakamoto S."/>
            <person name="Ohme-Takagi M."/>
            <person name="Yagi M."/>
            <person name="Zeng S.J."/>
            <person name="Shen C.Y."/>
            <person name="Yeh C.M."/>
            <person name="Luo Y.B."/>
            <person name="Tsai W.C."/>
            <person name="Van de Peer Y."/>
            <person name="Liu Z.J."/>
        </authorList>
    </citation>
    <scope>NUCLEOTIDE SEQUENCE [LARGE SCALE GENOMIC DNA]</scope>
    <source>
        <tissue evidence="1">The whole plant</tissue>
    </source>
</reference>
<gene>
    <name evidence="1" type="ORF">MA16_Dca027778</name>
</gene>
<organism evidence="1 2">
    <name type="scientific">Dendrobium catenatum</name>
    <dbReference type="NCBI Taxonomy" id="906689"/>
    <lineage>
        <taxon>Eukaryota</taxon>
        <taxon>Viridiplantae</taxon>
        <taxon>Streptophyta</taxon>
        <taxon>Embryophyta</taxon>
        <taxon>Tracheophyta</taxon>
        <taxon>Spermatophyta</taxon>
        <taxon>Magnoliopsida</taxon>
        <taxon>Liliopsida</taxon>
        <taxon>Asparagales</taxon>
        <taxon>Orchidaceae</taxon>
        <taxon>Epidendroideae</taxon>
        <taxon>Malaxideae</taxon>
        <taxon>Dendrobiinae</taxon>
        <taxon>Dendrobium</taxon>
    </lineage>
</organism>